<comment type="function">
    <text evidence="11">Regulates global gene expression after oxidative stress. Interacts and stabilizes mRNAs and may regulate their transition between different cytoplasmic components after oxidative stress.</text>
</comment>
<dbReference type="eggNOG" id="KOG0108">
    <property type="taxonomic scope" value="Eukaryota"/>
</dbReference>
<feature type="region of interest" description="Disordered" evidence="14">
    <location>
        <begin position="1"/>
        <end position="54"/>
    </location>
</feature>
<comment type="subcellular location">
    <subcellularLocation>
        <location evidence="2">Cytoplasm</location>
    </subcellularLocation>
    <subcellularLocation>
        <location evidence="1">Nucleus</location>
    </subcellularLocation>
</comment>
<dbReference type="Proteomes" id="UP000007796">
    <property type="component" value="Unassembled WGS sequence"/>
</dbReference>
<dbReference type="Pfam" id="PF01424">
    <property type="entry name" value="R3H"/>
    <property type="match status" value="1"/>
</dbReference>
<keyword evidence="7" id="KW-0347">Helicase</keyword>
<dbReference type="GO" id="GO:0003677">
    <property type="term" value="F:DNA binding"/>
    <property type="evidence" value="ECO:0007669"/>
    <property type="project" value="UniProtKB-ARBA"/>
</dbReference>
<evidence type="ECO:0000259" key="15">
    <source>
        <dbReference type="PROSITE" id="PS50102"/>
    </source>
</evidence>
<dbReference type="Gene3D" id="3.30.1370.50">
    <property type="entry name" value="R3H-like domain"/>
    <property type="match status" value="1"/>
</dbReference>
<feature type="domain" description="R3H" evidence="16">
    <location>
        <begin position="352"/>
        <end position="416"/>
    </location>
</feature>
<feature type="compositionally biased region" description="Polar residues" evidence="14">
    <location>
        <begin position="322"/>
        <end position="334"/>
    </location>
</feature>
<evidence type="ECO:0000256" key="5">
    <source>
        <dbReference type="ARBA" id="ARBA00022741"/>
    </source>
</evidence>
<keyword evidence="4" id="KW-0597">Phosphoprotein</keyword>
<evidence type="ECO:0000256" key="10">
    <source>
        <dbReference type="ARBA" id="ARBA00023242"/>
    </source>
</evidence>
<dbReference type="InterPro" id="IPR036867">
    <property type="entry name" value="R3H_dom_sf"/>
</dbReference>
<keyword evidence="18" id="KW-1185">Reference proteome</keyword>
<dbReference type="GO" id="GO:0005524">
    <property type="term" value="F:ATP binding"/>
    <property type="evidence" value="ECO:0007669"/>
    <property type="project" value="UniProtKB-KW"/>
</dbReference>
<dbReference type="FunFam" id="3.30.70.330:FF:000183">
    <property type="entry name" value="R3H domain containing protein"/>
    <property type="match status" value="1"/>
</dbReference>
<name>F0X755_GROCL</name>
<gene>
    <name evidence="17" type="ORF">CMQ_6548</name>
</gene>
<evidence type="ECO:0000259" key="16">
    <source>
        <dbReference type="PROSITE" id="PS51061"/>
    </source>
</evidence>
<dbReference type="Gene3D" id="3.30.70.330">
    <property type="match status" value="1"/>
</dbReference>
<feature type="region of interest" description="Disordered" evidence="14">
    <location>
        <begin position="491"/>
        <end position="565"/>
    </location>
</feature>
<dbReference type="STRING" id="655863.F0X755"/>
<evidence type="ECO:0000256" key="1">
    <source>
        <dbReference type="ARBA" id="ARBA00004123"/>
    </source>
</evidence>
<dbReference type="PROSITE" id="PS50102">
    <property type="entry name" value="RRM"/>
    <property type="match status" value="1"/>
</dbReference>
<dbReference type="GO" id="GO:0004386">
    <property type="term" value="F:helicase activity"/>
    <property type="evidence" value="ECO:0007669"/>
    <property type="project" value="UniProtKB-KW"/>
</dbReference>
<keyword evidence="6" id="KW-0378">Hydrolase</keyword>
<dbReference type="InterPro" id="IPR001374">
    <property type="entry name" value="R3H_dom"/>
</dbReference>
<evidence type="ECO:0000313" key="18">
    <source>
        <dbReference type="Proteomes" id="UP000007796"/>
    </source>
</evidence>
<dbReference type="InterPro" id="IPR035979">
    <property type="entry name" value="RBD_domain_sf"/>
</dbReference>
<keyword evidence="5" id="KW-0547">Nucleotide-binding</keyword>
<evidence type="ECO:0000256" key="9">
    <source>
        <dbReference type="ARBA" id="ARBA00022884"/>
    </source>
</evidence>
<reference evidence="17 18" key="1">
    <citation type="journal article" date="2011" name="Proc. Natl. Acad. Sci. U.S.A.">
        <title>Genome and transcriptome analyses of the mountain pine beetle-fungal symbiont Grosmannia clavigera, a lodgepole pine pathogen.</title>
        <authorList>
            <person name="DiGuistini S."/>
            <person name="Wang Y."/>
            <person name="Liao N.Y."/>
            <person name="Taylor G."/>
            <person name="Tanguay P."/>
            <person name="Feau N."/>
            <person name="Henrissat B."/>
            <person name="Chan S.K."/>
            <person name="Hesse-Orce U."/>
            <person name="Alamouti S.M."/>
            <person name="Tsui C.K.M."/>
            <person name="Docking R.T."/>
            <person name="Levasseur A."/>
            <person name="Haridas S."/>
            <person name="Robertson G."/>
            <person name="Birol I."/>
            <person name="Holt R.A."/>
            <person name="Marra M.A."/>
            <person name="Hamelin R.C."/>
            <person name="Hirst M."/>
            <person name="Jones S.J.M."/>
            <person name="Bohlmann J."/>
            <person name="Breuil C."/>
        </authorList>
    </citation>
    <scope>NUCLEOTIDE SEQUENCE [LARGE SCALE GENOMIC DNA]</scope>
    <source>
        <strain evidence="18">kw1407 / UAMH 11150</strain>
    </source>
</reference>
<keyword evidence="9 13" id="KW-0694">RNA-binding</keyword>
<accession>F0X755</accession>
<feature type="region of interest" description="Disordered" evidence="14">
    <location>
        <begin position="418"/>
        <end position="440"/>
    </location>
</feature>
<keyword evidence="10" id="KW-0539">Nucleus</keyword>
<comment type="subunit">
    <text evidence="12">Interacts with csx1.</text>
</comment>
<dbReference type="RefSeq" id="XP_014175709.1">
    <property type="nucleotide sequence ID" value="XM_014320234.1"/>
</dbReference>
<feature type="compositionally biased region" description="Polar residues" evidence="14">
    <location>
        <begin position="418"/>
        <end position="430"/>
    </location>
</feature>
<feature type="compositionally biased region" description="Low complexity" evidence="14">
    <location>
        <begin position="494"/>
        <end position="506"/>
    </location>
</feature>
<dbReference type="EMBL" id="GL629729">
    <property type="protein sequence ID" value="EFX06227.1"/>
    <property type="molecule type" value="Genomic_DNA"/>
</dbReference>
<dbReference type="SMART" id="SM00360">
    <property type="entry name" value="RRM"/>
    <property type="match status" value="1"/>
</dbReference>
<feature type="compositionally biased region" description="Basic and acidic residues" evidence="14">
    <location>
        <begin position="296"/>
        <end position="316"/>
    </location>
</feature>
<feature type="compositionally biased region" description="Low complexity" evidence="14">
    <location>
        <begin position="533"/>
        <end position="550"/>
    </location>
</feature>
<organism evidence="18">
    <name type="scientific">Grosmannia clavigera (strain kw1407 / UAMH 11150)</name>
    <name type="common">Blue stain fungus</name>
    <name type="synonym">Graphiocladiella clavigera</name>
    <dbReference type="NCBI Taxonomy" id="655863"/>
    <lineage>
        <taxon>Eukaryota</taxon>
        <taxon>Fungi</taxon>
        <taxon>Dikarya</taxon>
        <taxon>Ascomycota</taxon>
        <taxon>Pezizomycotina</taxon>
        <taxon>Sordariomycetes</taxon>
        <taxon>Sordariomycetidae</taxon>
        <taxon>Ophiostomatales</taxon>
        <taxon>Ophiostomataceae</taxon>
        <taxon>Leptographium</taxon>
    </lineage>
</organism>
<keyword evidence="8" id="KW-0067">ATP-binding</keyword>
<evidence type="ECO:0000256" key="3">
    <source>
        <dbReference type="ARBA" id="ARBA00022490"/>
    </source>
</evidence>
<dbReference type="PROSITE" id="PS51061">
    <property type="entry name" value="R3H"/>
    <property type="match status" value="1"/>
</dbReference>
<dbReference type="InterPro" id="IPR000504">
    <property type="entry name" value="RRM_dom"/>
</dbReference>
<dbReference type="AlphaFoldDB" id="F0X755"/>
<dbReference type="InterPro" id="IPR012677">
    <property type="entry name" value="Nucleotide-bd_a/b_plait_sf"/>
</dbReference>
<dbReference type="InParanoid" id="F0X755"/>
<evidence type="ECO:0000256" key="6">
    <source>
        <dbReference type="ARBA" id="ARBA00022801"/>
    </source>
</evidence>
<proteinExistence type="predicted"/>
<protein>
    <submittedName>
        <fullName evidence="17">R3h domain protein</fullName>
    </submittedName>
</protein>
<sequence length="662" mass="70905">MNAQQPQTEFYPGYGGGPLSHSPNSSRPGYATTVGVPSALGGGGGGRRNQQQSVDAVNQAAALFSDDRFASFDAPSQRFERGTTTPSSLQNAFSMFNAPNQTAWGYNGASSAATMNGPIGDGTRIRNSNRRPPLHSEWTANQNEAPLGNQGAPGISYYQQQQHLVGQPMGLPNSGSPDPYSVAPPTVNIQAFGQPDMRSFSDNKKDMGDLIPTAIVIKNIPFNVRKEYLTSVMIEMHLPQPYAFNYHFDNGIFRGLAFANFQNAQDTALVIDRMNGLDIQGRKLRVEYKKMLPEHERERIEREKREKRGQLEEQHRGPAHQVSISSLATTTSLQRAPVNDNPGISGRVDLNDPHTLQFYLDLYMFRNDDNREVHIFPADTAPEDRRMIHILAHNMGLEHTSIGEGENRQVHVSKSKFATGTHQSSAQQPGVTLDGHPRGLSRAATYDFNDRQQHPSVHAVGRGPTLTIPNSPENHQHGGLNSLRGVKSFADLRSFSPSPSPSMVSSGGLAAPSSNGHGGGGGVSFMTHYPNDGPFGPSLTTPTTPGSGLAAPPPQPASNAGDASSLVNGLGSLGLGSSSYDGNGNSLASWSRETPGAIGSQRPSANGNGGNRSIPERQPRGPGSDWENPNGFSRGRSNGHMHRGSDSSDSRLGATHGSAALY</sequence>
<evidence type="ECO:0000256" key="7">
    <source>
        <dbReference type="ARBA" id="ARBA00022806"/>
    </source>
</evidence>
<evidence type="ECO:0000256" key="4">
    <source>
        <dbReference type="ARBA" id="ARBA00022553"/>
    </source>
</evidence>
<evidence type="ECO:0000256" key="13">
    <source>
        <dbReference type="PROSITE-ProRule" id="PRU00176"/>
    </source>
</evidence>
<dbReference type="GO" id="GO:0016787">
    <property type="term" value="F:hydrolase activity"/>
    <property type="evidence" value="ECO:0007669"/>
    <property type="project" value="UniProtKB-KW"/>
</dbReference>
<dbReference type="SUPFAM" id="SSF82708">
    <property type="entry name" value="R3H domain"/>
    <property type="match status" value="1"/>
</dbReference>
<evidence type="ECO:0000256" key="2">
    <source>
        <dbReference type="ARBA" id="ARBA00004496"/>
    </source>
</evidence>
<feature type="region of interest" description="Disordered" evidence="14">
    <location>
        <begin position="586"/>
        <end position="662"/>
    </location>
</feature>
<evidence type="ECO:0000313" key="17">
    <source>
        <dbReference type="EMBL" id="EFX06227.1"/>
    </source>
</evidence>
<dbReference type="GO" id="GO:0003723">
    <property type="term" value="F:RNA binding"/>
    <property type="evidence" value="ECO:0007669"/>
    <property type="project" value="UniProtKB-UniRule"/>
</dbReference>
<dbReference type="OrthoDB" id="434258at2759"/>
<dbReference type="FunFam" id="3.30.1370.50:FF:000002">
    <property type="entry name" value="Immunoglobulin mu DNA-binding protein 2"/>
    <property type="match status" value="1"/>
</dbReference>
<feature type="domain" description="RRM" evidence="15">
    <location>
        <begin position="213"/>
        <end position="291"/>
    </location>
</feature>
<evidence type="ECO:0000256" key="11">
    <source>
        <dbReference type="ARBA" id="ARBA00055199"/>
    </source>
</evidence>
<dbReference type="SUPFAM" id="SSF54928">
    <property type="entry name" value="RNA-binding domain, RBD"/>
    <property type="match status" value="1"/>
</dbReference>
<dbReference type="HOGENOM" id="CLU_022096_2_0_1"/>
<evidence type="ECO:0000256" key="12">
    <source>
        <dbReference type="ARBA" id="ARBA00062407"/>
    </source>
</evidence>
<keyword evidence="3" id="KW-0963">Cytoplasm</keyword>
<feature type="region of interest" description="Disordered" evidence="14">
    <location>
        <begin position="296"/>
        <end position="337"/>
    </location>
</feature>
<dbReference type="GeneID" id="25979993"/>
<evidence type="ECO:0000256" key="8">
    <source>
        <dbReference type="ARBA" id="ARBA00022840"/>
    </source>
</evidence>
<dbReference type="GO" id="GO:0005737">
    <property type="term" value="C:cytoplasm"/>
    <property type="evidence" value="ECO:0007669"/>
    <property type="project" value="UniProtKB-SubCell"/>
</dbReference>
<dbReference type="GO" id="GO:0071014">
    <property type="term" value="C:post-mRNA release spliceosomal complex"/>
    <property type="evidence" value="ECO:0007669"/>
    <property type="project" value="UniProtKB-ARBA"/>
</dbReference>
<evidence type="ECO:0000256" key="14">
    <source>
        <dbReference type="SAM" id="MobiDB-lite"/>
    </source>
</evidence>